<protein>
    <submittedName>
        <fullName evidence="1">Uncharacterized protein</fullName>
    </submittedName>
</protein>
<organism evidence="1 2">
    <name type="scientific">Mycobacterium branderi</name>
    <dbReference type="NCBI Taxonomy" id="43348"/>
    <lineage>
        <taxon>Bacteria</taxon>
        <taxon>Bacillati</taxon>
        <taxon>Actinomycetota</taxon>
        <taxon>Actinomycetes</taxon>
        <taxon>Mycobacteriales</taxon>
        <taxon>Mycobacteriaceae</taxon>
        <taxon>Mycobacterium</taxon>
    </lineage>
</organism>
<dbReference type="Proteomes" id="UP000467379">
    <property type="component" value="Chromosome"/>
</dbReference>
<keyword evidence="2" id="KW-1185">Reference proteome</keyword>
<evidence type="ECO:0000313" key="1">
    <source>
        <dbReference type="EMBL" id="BBZ10066.1"/>
    </source>
</evidence>
<evidence type="ECO:0000313" key="2">
    <source>
        <dbReference type="Proteomes" id="UP000467379"/>
    </source>
</evidence>
<sequence length="154" mass="16570">MTALGATRSNANVGELGAPPADWEVKQALTDLYNAGQPPDFTVDVQFPGPIIVGQPTMHPNPPPQPWCVPRRQPIQGGVRCGHPDPGTSLMYPVLAIVSVTITQGLTSSALPPTSFVHTTSTTYDGKPCPADPRPQYCPTYFFYRDDGGHWQVA</sequence>
<name>A0ABM7KG84_9MYCO</name>
<gene>
    <name evidence="1" type="ORF">MBRA_02610</name>
</gene>
<reference evidence="1 2" key="1">
    <citation type="journal article" date="2019" name="Emerg. Microbes Infect.">
        <title>Comprehensive subspecies identification of 175 nontuberculous mycobacteria species based on 7547 genomic profiles.</title>
        <authorList>
            <person name="Matsumoto Y."/>
            <person name="Kinjo T."/>
            <person name="Motooka D."/>
            <person name="Nabeya D."/>
            <person name="Jung N."/>
            <person name="Uechi K."/>
            <person name="Horii T."/>
            <person name="Iida T."/>
            <person name="Fujita J."/>
            <person name="Nakamura S."/>
        </authorList>
    </citation>
    <scope>NUCLEOTIDE SEQUENCE [LARGE SCALE GENOMIC DNA]</scope>
    <source>
        <strain evidence="1 2">JCM 12687</strain>
    </source>
</reference>
<dbReference type="EMBL" id="AP022606">
    <property type="protein sequence ID" value="BBZ10066.1"/>
    <property type="molecule type" value="Genomic_DNA"/>
</dbReference>
<proteinExistence type="predicted"/>
<accession>A0ABM7KG84</accession>